<dbReference type="AlphaFoldDB" id="A0A0F9AFN1"/>
<evidence type="ECO:0008006" key="3">
    <source>
        <dbReference type="Google" id="ProtNLM"/>
    </source>
</evidence>
<organism evidence="2">
    <name type="scientific">marine sediment metagenome</name>
    <dbReference type="NCBI Taxonomy" id="412755"/>
    <lineage>
        <taxon>unclassified sequences</taxon>
        <taxon>metagenomes</taxon>
        <taxon>ecological metagenomes</taxon>
    </lineage>
</organism>
<accession>A0A0F9AFN1</accession>
<proteinExistence type="predicted"/>
<dbReference type="EMBL" id="LAZR01057924">
    <property type="protein sequence ID" value="KKK71021.1"/>
    <property type="molecule type" value="Genomic_DNA"/>
</dbReference>
<sequence>TNTSWVIAIGSLWNKENMTLAYTALDINADDDWNFANNGSAINISTWAYIDSKAGNAPLALAVGTSVAIPIMTREAHDAMLLAGATEEQADQLGLPIGVLLAGIEVMGDIPYLKGLAPTVLRAFRKEVSQKLANQAVKNIAKSRGRVFVKTAGLITFIETLEEDAQLIVINAAKKIFDENQDIFQDLGRTTIESALVMAPFGVFGGLGASFHRVAPSRMQGLTDAEMQTRGWVQEPQTGHWYQRLRDVLKEESGFVVPGEFLPGGPEEIRPARITKETWDATLVEQRVTQATDAGLEGKVGSKSFADLTTAEIDVLSAIRPAIPKAEPGMPEAGLQPPLIPGVPTEEVRPKGRGEIVQISMEDQLKLEQARRDAEEAPDDGR</sequence>
<name>A0A0F9AFN1_9ZZZZ</name>
<feature type="region of interest" description="Disordered" evidence="1">
    <location>
        <begin position="327"/>
        <end position="382"/>
    </location>
</feature>
<evidence type="ECO:0000256" key="1">
    <source>
        <dbReference type="SAM" id="MobiDB-lite"/>
    </source>
</evidence>
<feature type="compositionally biased region" description="Basic and acidic residues" evidence="1">
    <location>
        <begin position="363"/>
        <end position="382"/>
    </location>
</feature>
<gene>
    <name evidence="2" type="ORF">LCGC14_2918130</name>
</gene>
<feature type="non-terminal residue" evidence="2">
    <location>
        <position position="382"/>
    </location>
</feature>
<evidence type="ECO:0000313" key="2">
    <source>
        <dbReference type="EMBL" id="KKK71021.1"/>
    </source>
</evidence>
<comment type="caution">
    <text evidence="2">The sequence shown here is derived from an EMBL/GenBank/DDBJ whole genome shotgun (WGS) entry which is preliminary data.</text>
</comment>
<feature type="non-terminal residue" evidence="2">
    <location>
        <position position="1"/>
    </location>
</feature>
<reference evidence="2" key="1">
    <citation type="journal article" date="2015" name="Nature">
        <title>Complex archaea that bridge the gap between prokaryotes and eukaryotes.</title>
        <authorList>
            <person name="Spang A."/>
            <person name="Saw J.H."/>
            <person name="Jorgensen S.L."/>
            <person name="Zaremba-Niedzwiedzka K."/>
            <person name="Martijn J."/>
            <person name="Lind A.E."/>
            <person name="van Eijk R."/>
            <person name="Schleper C."/>
            <person name="Guy L."/>
            <person name="Ettema T.J."/>
        </authorList>
    </citation>
    <scope>NUCLEOTIDE SEQUENCE</scope>
</reference>
<protein>
    <recommendedName>
        <fullName evidence="3">Large polyvalent protein associated domain-containing protein</fullName>
    </recommendedName>
</protein>